<keyword evidence="2" id="KW-1133">Transmembrane helix</keyword>
<dbReference type="EMBL" id="BMWH01000002">
    <property type="protein sequence ID" value="GGZ71576.1"/>
    <property type="molecule type" value="Genomic_DNA"/>
</dbReference>
<dbReference type="Proteomes" id="UP000623010">
    <property type="component" value="Unassembled WGS sequence"/>
</dbReference>
<reference evidence="3" key="2">
    <citation type="submission" date="2020-09" db="EMBL/GenBank/DDBJ databases">
        <authorList>
            <person name="Sun Q."/>
            <person name="Ohkuma M."/>
        </authorList>
    </citation>
    <scope>NUCLEOTIDE SEQUENCE</scope>
    <source>
        <strain evidence="3">JCM 5016</strain>
    </source>
</reference>
<keyword evidence="2" id="KW-0812">Transmembrane</keyword>
<organism evidence="3 4">
    <name type="scientific">Streptomyces echinoruber</name>
    <dbReference type="NCBI Taxonomy" id="68898"/>
    <lineage>
        <taxon>Bacteria</taxon>
        <taxon>Bacillati</taxon>
        <taxon>Actinomycetota</taxon>
        <taxon>Actinomycetes</taxon>
        <taxon>Kitasatosporales</taxon>
        <taxon>Streptomycetaceae</taxon>
        <taxon>Streptomyces</taxon>
    </lineage>
</organism>
<feature type="transmembrane region" description="Helical" evidence="2">
    <location>
        <begin position="152"/>
        <end position="171"/>
    </location>
</feature>
<feature type="compositionally biased region" description="Low complexity" evidence="1">
    <location>
        <begin position="26"/>
        <end position="53"/>
    </location>
</feature>
<dbReference type="AlphaFoldDB" id="A0A918V716"/>
<dbReference type="RefSeq" id="WP_190055711.1">
    <property type="nucleotide sequence ID" value="NZ_BMWH01000002.1"/>
</dbReference>
<feature type="transmembrane region" description="Helical" evidence="2">
    <location>
        <begin position="202"/>
        <end position="222"/>
    </location>
</feature>
<keyword evidence="2" id="KW-0472">Membrane</keyword>
<evidence type="ECO:0000256" key="1">
    <source>
        <dbReference type="SAM" id="MobiDB-lite"/>
    </source>
</evidence>
<sequence length="225" mass="24079">MTTPPAPGSHQPIQGNPYGSPPQGNPYATSYPPQAAQPYAAQPGHPQPYAAQPGHPQPYAAQPGHPQPYAAQPGHPQPAAPYAHPQPYGAPHPGAPLMCRFCGGAPAVPVAFRAHRGILILMTFRKLDGPMCATCGLGAYRTLTTETLWQGWWSPFSLFLFTPFTLLYNLVAARKVKKLQPPVPGQHGQQIDPGVPVHRRPLAYVALVPVLWLLFMIVSGLASGS</sequence>
<reference evidence="3" key="1">
    <citation type="journal article" date="2014" name="Int. J. Syst. Evol. Microbiol.">
        <title>Complete genome sequence of Corynebacterium casei LMG S-19264T (=DSM 44701T), isolated from a smear-ripened cheese.</title>
        <authorList>
            <consortium name="US DOE Joint Genome Institute (JGI-PGF)"/>
            <person name="Walter F."/>
            <person name="Albersmeier A."/>
            <person name="Kalinowski J."/>
            <person name="Ruckert C."/>
        </authorList>
    </citation>
    <scope>NUCLEOTIDE SEQUENCE</scope>
    <source>
        <strain evidence="3">JCM 5016</strain>
    </source>
</reference>
<comment type="caution">
    <text evidence="3">The sequence shown here is derived from an EMBL/GenBank/DDBJ whole genome shotgun (WGS) entry which is preliminary data.</text>
</comment>
<protein>
    <submittedName>
        <fullName evidence="3">Uncharacterized protein</fullName>
    </submittedName>
</protein>
<feature type="region of interest" description="Disordered" evidence="1">
    <location>
        <begin position="1"/>
        <end position="87"/>
    </location>
</feature>
<name>A0A918V716_9ACTN</name>
<evidence type="ECO:0000313" key="3">
    <source>
        <dbReference type="EMBL" id="GGZ71576.1"/>
    </source>
</evidence>
<accession>A0A918V716</accession>
<evidence type="ECO:0000313" key="4">
    <source>
        <dbReference type="Proteomes" id="UP000623010"/>
    </source>
</evidence>
<evidence type="ECO:0000256" key="2">
    <source>
        <dbReference type="SAM" id="Phobius"/>
    </source>
</evidence>
<gene>
    <name evidence="3" type="ORF">GCM10010389_05960</name>
</gene>
<proteinExistence type="predicted"/>
<keyword evidence="4" id="KW-1185">Reference proteome</keyword>